<keyword evidence="1" id="KW-0472">Membrane</keyword>
<feature type="transmembrane region" description="Helical" evidence="1">
    <location>
        <begin position="12"/>
        <end position="34"/>
    </location>
</feature>
<keyword evidence="1" id="KW-1133">Transmembrane helix</keyword>
<evidence type="ECO:0000313" key="3">
    <source>
        <dbReference type="EMBL" id="SVE28991.1"/>
    </source>
</evidence>
<dbReference type="EMBL" id="UINC01207059">
    <property type="protein sequence ID" value="SVE28991.1"/>
    <property type="molecule type" value="Genomic_DNA"/>
</dbReference>
<dbReference type="AlphaFoldDB" id="A0A383C9Z4"/>
<evidence type="ECO:0000256" key="1">
    <source>
        <dbReference type="SAM" id="Phobius"/>
    </source>
</evidence>
<evidence type="ECO:0000259" key="2">
    <source>
        <dbReference type="Pfam" id="PF05226"/>
    </source>
</evidence>
<feature type="non-terminal residue" evidence="3">
    <location>
        <position position="182"/>
    </location>
</feature>
<dbReference type="InterPro" id="IPR007890">
    <property type="entry name" value="CHASE2"/>
</dbReference>
<gene>
    <name evidence="3" type="ORF">METZ01_LOCUS481845</name>
</gene>
<accession>A0A383C9Z4</accession>
<feature type="non-terminal residue" evidence="3">
    <location>
        <position position="1"/>
    </location>
</feature>
<proteinExistence type="predicted"/>
<protein>
    <recommendedName>
        <fullName evidence="2">CHASE2 domain-containing protein</fullName>
    </recommendedName>
</protein>
<feature type="domain" description="CHASE2" evidence="2">
    <location>
        <begin position="22"/>
        <end position="155"/>
    </location>
</feature>
<organism evidence="3">
    <name type="scientific">marine metagenome</name>
    <dbReference type="NCBI Taxonomy" id="408172"/>
    <lineage>
        <taxon>unclassified sequences</taxon>
        <taxon>metagenomes</taxon>
        <taxon>ecological metagenomes</taxon>
    </lineage>
</organism>
<reference evidence="3" key="1">
    <citation type="submission" date="2018-05" db="EMBL/GenBank/DDBJ databases">
        <authorList>
            <person name="Lanie J.A."/>
            <person name="Ng W.-L."/>
            <person name="Kazmierczak K.M."/>
            <person name="Andrzejewski T.M."/>
            <person name="Davidsen T.M."/>
            <person name="Wayne K.J."/>
            <person name="Tettelin H."/>
            <person name="Glass J.I."/>
            <person name="Rusch D."/>
            <person name="Podicherti R."/>
            <person name="Tsui H.-C.T."/>
            <person name="Winkler M.E."/>
        </authorList>
    </citation>
    <scope>NUCLEOTIDE SEQUENCE</scope>
</reference>
<keyword evidence="1" id="KW-0812">Transmembrane</keyword>
<sequence>MDKIKKIIKENVVSLSITLISILFILLLDFLGIFQSLELKAFDFAFGLRGPTSGWTAQHNLHEKESDIVLVELDDESYRLIPYTYPYPRGDVWAKVLENLSLAGAKVVIIDFEFDSPDQHSELMTNLRINYGFTQPTLHGDIVFADAIRNVKSRGTDVILSSEIITEPTSVPPQYILLPNPI</sequence>
<dbReference type="Pfam" id="PF05226">
    <property type="entry name" value="CHASE2"/>
    <property type="match status" value="1"/>
</dbReference>
<name>A0A383C9Z4_9ZZZZ</name>